<dbReference type="GO" id="GO:0006654">
    <property type="term" value="P:phosphatidic acid biosynthetic process"/>
    <property type="evidence" value="ECO:0007669"/>
    <property type="project" value="TreeGrafter"/>
</dbReference>
<reference evidence="6" key="1">
    <citation type="submission" date="2023-01" db="EMBL/GenBank/DDBJ databases">
        <title>The growth and conidiation of Purpureocillium lavendulum are regulated by nitrogen source and histone H3K14 acetylation.</title>
        <authorList>
            <person name="Tang P."/>
            <person name="Han J."/>
            <person name="Zhang C."/>
            <person name="Tang P."/>
            <person name="Qi F."/>
            <person name="Zhang K."/>
            <person name="Liang L."/>
        </authorList>
    </citation>
    <scope>NUCLEOTIDE SEQUENCE</scope>
    <source>
        <strain evidence="6">YMF1.00683</strain>
    </source>
</reference>
<gene>
    <name evidence="6" type="ORF">O9K51_09850</name>
</gene>
<sequence length="269" mass="28643">MAKTILITGCSMGGIGDALAQSLAGQGHHVFVTARDTSRISPELRSLFNVSILTLDVSSAVSIADAAEAVRQTGRGLDVLVNNAGVGYTVPVLDLDVEKAKRLYEVNVWGPVRMIQAFSDLIIASQGRIVNVSSVGAVINTPWIAPYASSKAALNNISETLRLELYPLGVSVVTINIGTIATSFHANEPTPELPPTSHYTNTLDTIKKWANGQAGLRSGTATDLVHSLLSDVLDDGRNGIIWRGPYSSSVRLISWLMPTWLLAGLNPLT</sequence>
<organism evidence="6 7">
    <name type="scientific">Purpureocillium lavendulum</name>
    <dbReference type="NCBI Taxonomy" id="1247861"/>
    <lineage>
        <taxon>Eukaryota</taxon>
        <taxon>Fungi</taxon>
        <taxon>Dikarya</taxon>
        <taxon>Ascomycota</taxon>
        <taxon>Pezizomycotina</taxon>
        <taxon>Sordariomycetes</taxon>
        <taxon>Hypocreomycetidae</taxon>
        <taxon>Hypocreales</taxon>
        <taxon>Ophiocordycipitaceae</taxon>
        <taxon>Purpureocillium</taxon>
    </lineage>
</organism>
<dbReference type="GO" id="GO:0004806">
    <property type="term" value="F:triacylglycerol lipase activity"/>
    <property type="evidence" value="ECO:0007669"/>
    <property type="project" value="TreeGrafter"/>
</dbReference>
<evidence type="ECO:0000259" key="5">
    <source>
        <dbReference type="SMART" id="SM00822"/>
    </source>
</evidence>
<keyword evidence="7" id="KW-1185">Reference proteome</keyword>
<accession>A0AB34FF33</accession>
<evidence type="ECO:0000313" key="6">
    <source>
        <dbReference type="EMBL" id="KAJ6437643.1"/>
    </source>
</evidence>
<dbReference type="SMART" id="SM00822">
    <property type="entry name" value="PKS_KR"/>
    <property type="match status" value="1"/>
</dbReference>
<dbReference type="GO" id="GO:0000140">
    <property type="term" value="F:acylglycerone-phosphate reductase (NADP+) activity"/>
    <property type="evidence" value="ECO:0007669"/>
    <property type="project" value="TreeGrafter"/>
</dbReference>
<dbReference type="GO" id="GO:0005811">
    <property type="term" value="C:lipid droplet"/>
    <property type="evidence" value="ECO:0007669"/>
    <property type="project" value="TreeGrafter"/>
</dbReference>
<evidence type="ECO:0000313" key="7">
    <source>
        <dbReference type="Proteomes" id="UP001163105"/>
    </source>
</evidence>
<evidence type="ECO:0000256" key="3">
    <source>
        <dbReference type="ARBA" id="ARBA00023002"/>
    </source>
</evidence>
<dbReference type="Proteomes" id="UP001163105">
    <property type="component" value="Unassembled WGS sequence"/>
</dbReference>
<dbReference type="PANTHER" id="PTHR44169:SF6">
    <property type="entry name" value="NADPH-DEPENDENT 1-ACYLDIHYDROXYACETONE PHOSPHATE REDUCTASE"/>
    <property type="match status" value="1"/>
</dbReference>
<dbReference type="PRINTS" id="PR00080">
    <property type="entry name" value="SDRFAMILY"/>
</dbReference>
<dbReference type="SUPFAM" id="SSF51735">
    <property type="entry name" value="NAD(P)-binding Rossmann-fold domains"/>
    <property type="match status" value="1"/>
</dbReference>
<dbReference type="EMBL" id="JAQHRD010000011">
    <property type="protein sequence ID" value="KAJ6437643.1"/>
    <property type="molecule type" value="Genomic_DNA"/>
</dbReference>
<dbReference type="CDD" id="cd05374">
    <property type="entry name" value="17beta-HSD-like_SDR_c"/>
    <property type="match status" value="1"/>
</dbReference>
<comment type="caution">
    <text evidence="6">The sequence shown here is derived from an EMBL/GenBank/DDBJ whole genome shotgun (WGS) entry which is preliminary data.</text>
</comment>
<evidence type="ECO:0000256" key="4">
    <source>
        <dbReference type="RuleBase" id="RU000363"/>
    </source>
</evidence>
<dbReference type="GO" id="GO:0005783">
    <property type="term" value="C:endoplasmic reticulum"/>
    <property type="evidence" value="ECO:0007669"/>
    <property type="project" value="TreeGrafter"/>
</dbReference>
<dbReference type="InterPro" id="IPR020904">
    <property type="entry name" value="Sc_DH/Rdtase_CS"/>
</dbReference>
<evidence type="ECO:0000256" key="2">
    <source>
        <dbReference type="ARBA" id="ARBA00022857"/>
    </source>
</evidence>
<comment type="similarity">
    <text evidence="1 4">Belongs to the short-chain dehydrogenases/reductases (SDR) family.</text>
</comment>
<evidence type="ECO:0000256" key="1">
    <source>
        <dbReference type="ARBA" id="ARBA00006484"/>
    </source>
</evidence>
<dbReference type="PRINTS" id="PR00081">
    <property type="entry name" value="GDHRDH"/>
</dbReference>
<dbReference type="GO" id="GO:0019433">
    <property type="term" value="P:triglyceride catabolic process"/>
    <property type="evidence" value="ECO:0007669"/>
    <property type="project" value="TreeGrafter"/>
</dbReference>
<dbReference type="PROSITE" id="PS00061">
    <property type="entry name" value="ADH_SHORT"/>
    <property type="match status" value="1"/>
</dbReference>
<dbReference type="InterPro" id="IPR057326">
    <property type="entry name" value="KR_dom"/>
</dbReference>
<keyword evidence="2" id="KW-0521">NADP</keyword>
<dbReference type="PANTHER" id="PTHR44169">
    <property type="entry name" value="NADPH-DEPENDENT 1-ACYLDIHYDROXYACETONE PHOSPHATE REDUCTASE"/>
    <property type="match status" value="1"/>
</dbReference>
<protein>
    <submittedName>
        <fullName evidence="6">Oxidoreductase, short-chain dehydrogenase/reductase family</fullName>
    </submittedName>
</protein>
<dbReference type="Pfam" id="PF00106">
    <property type="entry name" value="adh_short"/>
    <property type="match status" value="1"/>
</dbReference>
<proteinExistence type="inferred from homology"/>
<dbReference type="InterPro" id="IPR036291">
    <property type="entry name" value="NAD(P)-bd_dom_sf"/>
</dbReference>
<dbReference type="AlphaFoldDB" id="A0AB34FF33"/>
<dbReference type="InterPro" id="IPR002347">
    <property type="entry name" value="SDR_fam"/>
</dbReference>
<name>A0AB34FF33_9HYPO</name>
<keyword evidence="3" id="KW-0560">Oxidoreductase</keyword>
<dbReference type="Gene3D" id="3.40.50.720">
    <property type="entry name" value="NAD(P)-binding Rossmann-like Domain"/>
    <property type="match status" value="1"/>
</dbReference>
<feature type="domain" description="Ketoreductase" evidence="5">
    <location>
        <begin position="3"/>
        <end position="183"/>
    </location>
</feature>